<organism evidence="1 2">
    <name type="scientific">Pyropia yezoensis</name>
    <name type="common">Susabi-nori</name>
    <name type="synonym">Porphyra yezoensis</name>
    <dbReference type="NCBI Taxonomy" id="2788"/>
    <lineage>
        <taxon>Eukaryota</taxon>
        <taxon>Rhodophyta</taxon>
        <taxon>Bangiophyceae</taxon>
        <taxon>Bangiales</taxon>
        <taxon>Bangiaceae</taxon>
        <taxon>Pyropia</taxon>
    </lineage>
</organism>
<protein>
    <submittedName>
        <fullName evidence="1">Uncharacterized protein</fullName>
    </submittedName>
</protein>
<gene>
    <name evidence="1" type="ORF">I4F81_003555</name>
</gene>
<proteinExistence type="predicted"/>
<evidence type="ECO:0000313" key="1">
    <source>
        <dbReference type="EMBL" id="KAK1860969.1"/>
    </source>
</evidence>
<evidence type="ECO:0000313" key="2">
    <source>
        <dbReference type="Proteomes" id="UP000798662"/>
    </source>
</evidence>
<dbReference type="Proteomes" id="UP000798662">
    <property type="component" value="Chromosome 1"/>
</dbReference>
<sequence length="99" mass="10774">MHTSGLTALRSWAWPQTRATTRQAARKTSSTALTTATTATRCGTPSSVTSRRCSPPPMAPTATLRWRQTPTSPCGRRRCGPPTRRLSSPSQRPLGRSRP</sequence>
<name>A0ACC3BSP5_PYRYE</name>
<keyword evidence="2" id="KW-1185">Reference proteome</keyword>
<accession>A0ACC3BSP5</accession>
<reference evidence="1" key="1">
    <citation type="submission" date="2019-11" db="EMBL/GenBank/DDBJ databases">
        <title>Nori genome reveals adaptations in red seaweeds to the harsh intertidal environment.</title>
        <authorList>
            <person name="Wang D."/>
            <person name="Mao Y."/>
        </authorList>
    </citation>
    <scope>NUCLEOTIDE SEQUENCE</scope>
    <source>
        <tissue evidence="1">Gametophyte</tissue>
    </source>
</reference>
<comment type="caution">
    <text evidence="1">The sequence shown here is derived from an EMBL/GenBank/DDBJ whole genome shotgun (WGS) entry which is preliminary data.</text>
</comment>
<dbReference type="EMBL" id="CM020618">
    <property type="protein sequence ID" value="KAK1860969.1"/>
    <property type="molecule type" value="Genomic_DNA"/>
</dbReference>